<comment type="subcellular location">
    <subcellularLocation>
        <location evidence="1">Membrane</location>
        <topology evidence="1">Single-pass type I membrane protein</topology>
    </subcellularLocation>
</comment>
<comment type="caution">
    <text evidence="15">The sequence shown here is derived from an EMBL/GenBank/DDBJ whole genome shotgun (WGS) entry which is preliminary data.</text>
</comment>
<keyword evidence="12" id="KW-0325">Glycoprotein</keyword>
<comment type="similarity">
    <text evidence="2">Belongs to the Toll-like receptor family.</text>
</comment>
<evidence type="ECO:0000256" key="5">
    <source>
        <dbReference type="ARBA" id="ARBA00022692"/>
    </source>
</evidence>
<evidence type="ECO:0000256" key="11">
    <source>
        <dbReference type="ARBA" id="ARBA00023170"/>
    </source>
</evidence>
<dbReference type="Pfam" id="PF13855">
    <property type="entry name" value="LRR_8"/>
    <property type="match status" value="2"/>
</dbReference>
<name>A0AAD7Z5Q7_DIPPU</name>
<evidence type="ECO:0000256" key="8">
    <source>
        <dbReference type="ARBA" id="ARBA00022859"/>
    </source>
</evidence>
<keyword evidence="10 13" id="KW-0472">Membrane</keyword>
<dbReference type="GO" id="GO:0045087">
    <property type="term" value="P:innate immune response"/>
    <property type="evidence" value="ECO:0007669"/>
    <property type="project" value="UniProtKB-KW"/>
</dbReference>
<dbReference type="SMART" id="SM00369">
    <property type="entry name" value="LRR_TYP"/>
    <property type="match status" value="3"/>
</dbReference>
<protein>
    <recommendedName>
        <fullName evidence="14">TIR domain-containing protein</fullName>
    </recommendedName>
</protein>
<keyword evidence="11" id="KW-0675">Receptor</keyword>
<dbReference type="InterPro" id="IPR000157">
    <property type="entry name" value="TIR_dom"/>
</dbReference>
<dbReference type="GO" id="GO:0005886">
    <property type="term" value="C:plasma membrane"/>
    <property type="evidence" value="ECO:0007669"/>
    <property type="project" value="TreeGrafter"/>
</dbReference>
<evidence type="ECO:0000256" key="10">
    <source>
        <dbReference type="ARBA" id="ARBA00023136"/>
    </source>
</evidence>
<reference evidence="15" key="2">
    <citation type="submission" date="2023-05" db="EMBL/GenBank/DDBJ databases">
        <authorList>
            <person name="Fouks B."/>
        </authorList>
    </citation>
    <scope>NUCLEOTIDE SEQUENCE</scope>
    <source>
        <strain evidence="15">Stay&amp;Tobe</strain>
        <tissue evidence="15">Testes</tissue>
    </source>
</reference>
<dbReference type="PANTHER" id="PTHR24365:SF530">
    <property type="entry name" value="MSTPROX-RELATED"/>
    <property type="match status" value="1"/>
</dbReference>
<evidence type="ECO:0000256" key="4">
    <source>
        <dbReference type="ARBA" id="ARBA00022614"/>
    </source>
</evidence>
<proteinExistence type="inferred from homology"/>
<keyword evidence="8" id="KW-0391">Immunity</keyword>
<dbReference type="SUPFAM" id="SSF52058">
    <property type="entry name" value="L domain-like"/>
    <property type="match status" value="1"/>
</dbReference>
<accession>A0AAD7Z5Q7</accession>
<dbReference type="SUPFAM" id="SSF52200">
    <property type="entry name" value="Toll/Interleukin receptor TIR domain"/>
    <property type="match status" value="1"/>
</dbReference>
<keyword evidence="16" id="KW-1185">Reference proteome</keyword>
<dbReference type="PROSITE" id="PS51450">
    <property type="entry name" value="LRR"/>
    <property type="match status" value="3"/>
</dbReference>
<keyword evidence="3" id="KW-0399">Innate immunity</keyword>
<dbReference type="Pfam" id="PF01582">
    <property type="entry name" value="TIR"/>
    <property type="match status" value="1"/>
</dbReference>
<evidence type="ECO:0000313" key="15">
    <source>
        <dbReference type="EMBL" id="KAJ9574685.1"/>
    </source>
</evidence>
<dbReference type="InterPro" id="IPR035897">
    <property type="entry name" value="Toll_tir_struct_dom_sf"/>
</dbReference>
<dbReference type="PRINTS" id="PR01537">
    <property type="entry name" value="INTRLKN1R1F"/>
</dbReference>
<evidence type="ECO:0000256" key="12">
    <source>
        <dbReference type="ARBA" id="ARBA00023180"/>
    </source>
</evidence>
<keyword evidence="4" id="KW-0433">Leucine-rich repeat</keyword>
<evidence type="ECO:0000256" key="3">
    <source>
        <dbReference type="ARBA" id="ARBA00022588"/>
    </source>
</evidence>
<keyword evidence="5 13" id="KW-0812">Transmembrane</keyword>
<dbReference type="Gene3D" id="3.40.50.10140">
    <property type="entry name" value="Toll/interleukin-1 receptor homology (TIR) domain"/>
    <property type="match status" value="1"/>
</dbReference>
<evidence type="ECO:0000256" key="13">
    <source>
        <dbReference type="SAM" id="Phobius"/>
    </source>
</evidence>
<evidence type="ECO:0000313" key="16">
    <source>
        <dbReference type="Proteomes" id="UP001233999"/>
    </source>
</evidence>
<keyword evidence="7" id="KW-0677">Repeat</keyword>
<dbReference type="AlphaFoldDB" id="A0AAD7Z5Q7"/>
<evidence type="ECO:0000256" key="1">
    <source>
        <dbReference type="ARBA" id="ARBA00004479"/>
    </source>
</evidence>
<evidence type="ECO:0000256" key="2">
    <source>
        <dbReference type="ARBA" id="ARBA00009634"/>
    </source>
</evidence>
<dbReference type="EMBL" id="JASPKZ010010269">
    <property type="protein sequence ID" value="KAJ9574685.1"/>
    <property type="molecule type" value="Genomic_DNA"/>
</dbReference>
<dbReference type="Gene3D" id="3.80.10.10">
    <property type="entry name" value="Ribonuclease Inhibitor"/>
    <property type="match status" value="1"/>
</dbReference>
<sequence>SDVVQEVKMGYKIKFKLEGGYIALLRDFLEEKMLEFSDMHGIIKQMHLVQSGNMDVNIWRNVVFNDTGKLKISGARWPNLNKEQIPQMHYLKSLDLSNNGIYTIQDDIFELMPNLQSLFLHENKLEILPSSIALLKNLEVLDASSNFVLATNNNGMSIFKNLSNLHWLNLSYTPLIKLQSLKLFDQRNSSELLGLNLRRCNLVISEKDIDFFDHMSSLVELDLSENQLSSIPVHMFRSLTKLRKLILGSNRFLQLNLNLKYTRKLELLDLSNNKFVELNQINIEGNISEINLSENSIISWENTNNFVDSKDFHKIKFRSLNLSYNSITRMSEDMRRVFAILDHVDIGGNPVNCSDCNTPLLKKWIQENKTTIIFNLGTVKNLTCTDLENNSRNITEVIFSSNVCFLDMDDPDYALAVGVPFLVLAALILLSVIAVYGYRYEITYIRHLVNIRRQKHLKEAKTSERYKYDAFVSYSAADRDWVMKELQPQLEQGAEKYRLCLHERDFALGSIIADNIVECMKDSRNTLVVLTPHFVKSQWCRWELEVANHKLFEDDREFLILIELKKLDKKTLPRHLAYLVDTRTYLEWPKGQGSHPRAWARLKYALGESLYQRKMKEKTKTNHLESTNGEDHVFLDTI</sequence>
<dbReference type="GO" id="GO:0007165">
    <property type="term" value="P:signal transduction"/>
    <property type="evidence" value="ECO:0007669"/>
    <property type="project" value="InterPro"/>
</dbReference>
<reference evidence="15" key="1">
    <citation type="journal article" date="2023" name="IScience">
        <title>Live-bearing cockroach genome reveals convergent evolutionary mechanisms linked to viviparity in insects and beyond.</title>
        <authorList>
            <person name="Fouks B."/>
            <person name="Harrison M.C."/>
            <person name="Mikhailova A.A."/>
            <person name="Marchal E."/>
            <person name="English S."/>
            <person name="Carruthers M."/>
            <person name="Jennings E.C."/>
            <person name="Chiamaka E.L."/>
            <person name="Frigard R.A."/>
            <person name="Pippel M."/>
            <person name="Attardo G.M."/>
            <person name="Benoit J.B."/>
            <person name="Bornberg-Bauer E."/>
            <person name="Tobe S.S."/>
        </authorList>
    </citation>
    <scope>NUCLEOTIDE SEQUENCE</scope>
    <source>
        <strain evidence="15">Stay&amp;Tobe</strain>
    </source>
</reference>
<evidence type="ECO:0000256" key="9">
    <source>
        <dbReference type="ARBA" id="ARBA00022989"/>
    </source>
</evidence>
<dbReference type="InterPro" id="IPR032675">
    <property type="entry name" value="LRR_dom_sf"/>
</dbReference>
<dbReference type="SMART" id="SM00255">
    <property type="entry name" value="TIR"/>
    <property type="match status" value="1"/>
</dbReference>
<feature type="non-terminal residue" evidence="15">
    <location>
        <position position="1"/>
    </location>
</feature>
<feature type="domain" description="TIR" evidence="14">
    <location>
        <begin position="466"/>
        <end position="606"/>
    </location>
</feature>
<dbReference type="PROSITE" id="PS50104">
    <property type="entry name" value="TIR"/>
    <property type="match status" value="1"/>
</dbReference>
<keyword evidence="6" id="KW-0732">Signal</keyword>
<evidence type="ECO:0000256" key="6">
    <source>
        <dbReference type="ARBA" id="ARBA00022729"/>
    </source>
</evidence>
<dbReference type="FunFam" id="3.40.50.10140:FF:000001">
    <property type="entry name" value="Toll-like receptor 2"/>
    <property type="match status" value="1"/>
</dbReference>
<dbReference type="Proteomes" id="UP001233999">
    <property type="component" value="Unassembled WGS sequence"/>
</dbReference>
<evidence type="ECO:0000256" key="7">
    <source>
        <dbReference type="ARBA" id="ARBA00022737"/>
    </source>
</evidence>
<evidence type="ECO:0000259" key="14">
    <source>
        <dbReference type="PROSITE" id="PS50104"/>
    </source>
</evidence>
<dbReference type="PANTHER" id="PTHR24365">
    <property type="entry name" value="TOLL-LIKE RECEPTOR"/>
    <property type="match status" value="1"/>
</dbReference>
<dbReference type="InterPro" id="IPR001611">
    <property type="entry name" value="Leu-rich_rpt"/>
</dbReference>
<organism evidence="15 16">
    <name type="scientific">Diploptera punctata</name>
    <name type="common">Pacific beetle cockroach</name>
    <dbReference type="NCBI Taxonomy" id="6984"/>
    <lineage>
        <taxon>Eukaryota</taxon>
        <taxon>Metazoa</taxon>
        <taxon>Ecdysozoa</taxon>
        <taxon>Arthropoda</taxon>
        <taxon>Hexapoda</taxon>
        <taxon>Insecta</taxon>
        <taxon>Pterygota</taxon>
        <taxon>Neoptera</taxon>
        <taxon>Polyneoptera</taxon>
        <taxon>Dictyoptera</taxon>
        <taxon>Blattodea</taxon>
        <taxon>Blaberoidea</taxon>
        <taxon>Blaberidae</taxon>
        <taxon>Diplopterinae</taxon>
        <taxon>Diploptera</taxon>
    </lineage>
</organism>
<gene>
    <name evidence="15" type="ORF">L9F63_008146</name>
</gene>
<dbReference type="InterPro" id="IPR003591">
    <property type="entry name" value="Leu-rich_rpt_typical-subtyp"/>
</dbReference>
<keyword evidence="9 13" id="KW-1133">Transmembrane helix</keyword>
<feature type="transmembrane region" description="Helical" evidence="13">
    <location>
        <begin position="413"/>
        <end position="438"/>
    </location>
</feature>
<dbReference type="GO" id="GO:0038023">
    <property type="term" value="F:signaling receptor activity"/>
    <property type="evidence" value="ECO:0007669"/>
    <property type="project" value="TreeGrafter"/>
</dbReference>